<reference evidence="1" key="1">
    <citation type="submission" date="2016-04" db="EMBL/GenBank/DDBJ databases">
        <authorList>
            <person name="Evans L.H."/>
            <person name="Alamgir A."/>
            <person name="Owens N."/>
            <person name="Weber N.D."/>
            <person name="Virtaneva K."/>
            <person name="Barbian K."/>
            <person name="Babar A."/>
            <person name="Rosenke K."/>
        </authorList>
    </citation>
    <scope>NUCLEOTIDE SEQUENCE</scope>
    <source>
        <strain evidence="1">86</strain>
    </source>
</reference>
<dbReference type="Gene3D" id="3.40.50.300">
    <property type="entry name" value="P-loop containing nucleotide triphosphate hydrolases"/>
    <property type="match status" value="1"/>
</dbReference>
<gene>
    <name evidence="1" type="primary">imuA</name>
    <name evidence="1" type="ORF">KL86APRO_12578</name>
</gene>
<protein>
    <submittedName>
        <fullName evidence="1">Protein ImuA</fullName>
    </submittedName>
</protein>
<dbReference type="InterPro" id="IPR027417">
    <property type="entry name" value="P-loop_NTPase"/>
</dbReference>
<evidence type="ECO:0000313" key="1">
    <source>
        <dbReference type="EMBL" id="SBW09366.1"/>
    </source>
</evidence>
<dbReference type="InterPro" id="IPR017026">
    <property type="entry name" value="ImuA"/>
</dbReference>
<dbReference type="AlphaFoldDB" id="A0A212KCG4"/>
<accession>A0A212KCG4</accession>
<dbReference type="PIRSF" id="PIRSF034285">
    <property type="entry name" value="UCP034285"/>
    <property type="match status" value="1"/>
</dbReference>
<name>A0A212KCG4_9PROT</name>
<proteinExistence type="predicted"/>
<dbReference type="EMBL" id="FLUO01000001">
    <property type="protein sequence ID" value="SBW09366.1"/>
    <property type="molecule type" value="Genomic_DNA"/>
</dbReference>
<dbReference type="SUPFAM" id="SSF52540">
    <property type="entry name" value="P-loop containing nucleoside triphosphate hydrolases"/>
    <property type="match status" value="1"/>
</dbReference>
<organism evidence="1">
    <name type="scientific">uncultured Alphaproteobacteria bacterium</name>
    <dbReference type="NCBI Taxonomy" id="91750"/>
    <lineage>
        <taxon>Bacteria</taxon>
        <taxon>Pseudomonadati</taxon>
        <taxon>Pseudomonadota</taxon>
        <taxon>Alphaproteobacteria</taxon>
        <taxon>environmental samples</taxon>
    </lineage>
</organism>
<sequence>MRTALAALRAEIGRLERRHSGEVLPFGLAALDAHLPGGGLARAALHEVSGAGAGAEHGAAAALFAAGLAARCAGPVLWCLARPDLFAPALAQAGLEPDRVIYVTAGDDAGVLGCLEEGLRHGGLGAVVGEVARLPMVASRRLQLAAEAGGTLGLVVRRLRRGADAFAQPSAATTRWRIAALPAAPLPVPGVGRPRWRLELVRCRGAEAATFDVEACDGAGRLAVPAHLGDRPAAARGAGAAA</sequence>